<sequence length="268" mass="28168">MTQVGDDERHGDGGRLLAAVDIARAALLDEGQRPGAHRRSVAEGDWAAAHYFDAELAGYRGWQWCVVLAGSPGSDEITLSEVVLLPGDGSLLAPPWVPWAERVASGDLAPGDLLAAEPDDPRLVPNQIDTGDEFRFESDSVEPDDIGQVAGELGLGRKRLLSREGRADAAQRWYDGDFGPGSEMAQAAPYSCCTCGFYVPLAGALRAGFGACTNEFAADGRVVSAEYGCGAHSDVQGPKGDGSPAYDAYDDGAIEVVAISRDAEPART</sequence>
<name>A0A243QAM1_9ACTN</name>
<accession>A0A243QAM1</accession>
<dbReference type="STRING" id="417102.CA982_10445"/>
<organism evidence="1 2">
    <name type="scientific">Gordonia lacunae</name>
    <dbReference type="NCBI Taxonomy" id="417102"/>
    <lineage>
        <taxon>Bacteria</taxon>
        <taxon>Bacillati</taxon>
        <taxon>Actinomycetota</taxon>
        <taxon>Actinomycetes</taxon>
        <taxon>Mycobacteriales</taxon>
        <taxon>Gordoniaceae</taxon>
        <taxon>Gordonia</taxon>
    </lineage>
</organism>
<dbReference type="InterPro" id="IPR021391">
    <property type="entry name" value="DUF3027"/>
</dbReference>
<dbReference type="EMBL" id="NGFO01000010">
    <property type="protein sequence ID" value="OUC78811.1"/>
    <property type="molecule type" value="Genomic_DNA"/>
</dbReference>
<evidence type="ECO:0000313" key="1">
    <source>
        <dbReference type="EMBL" id="OUC78811.1"/>
    </source>
</evidence>
<evidence type="ECO:0008006" key="3">
    <source>
        <dbReference type="Google" id="ProtNLM"/>
    </source>
</evidence>
<protein>
    <recommendedName>
        <fullName evidence="3">DUF3027 domain-containing protein</fullName>
    </recommendedName>
</protein>
<dbReference type="Proteomes" id="UP000194632">
    <property type="component" value="Unassembled WGS sequence"/>
</dbReference>
<gene>
    <name evidence="1" type="ORF">CA982_10445</name>
</gene>
<evidence type="ECO:0000313" key="2">
    <source>
        <dbReference type="Proteomes" id="UP000194632"/>
    </source>
</evidence>
<comment type="caution">
    <text evidence="1">The sequence shown here is derived from an EMBL/GenBank/DDBJ whole genome shotgun (WGS) entry which is preliminary data.</text>
</comment>
<dbReference type="AlphaFoldDB" id="A0A243QAM1"/>
<dbReference type="RefSeq" id="WP_086535276.1">
    <property type="nucleotide sequence ID" value="NZ_JBLKRZ010000014.1"/>
</dbReference>
<reference evidence="1 2" key="1">
    <citation type="submission" date="2017-05" db="EMBL/GenBank/DDBJ databases">
        <title>Biotechnological potential of actinobacteria isolated from South African environments.</title>
        <authorList>
            <person name="Le Roes-Hill M."/>
            <person name="Prins A."/>
            <person name="Durrell K.A."/>
        </authorList>
    </citation>
    <scope>NUCLEOTIDE SEQUENCE [LARGE SCALE GENOMIC DNA]</scope>
    <source>
        <strain evidence="1">BS2</strain>
    </source>
</reference>
<dbReference type="Pfam" id="PF11228">
    <property type="entry name" value="DUF3027"/>
    <property type="match status" value="1"/>
</dbReference>
<keyword evidence="2" id="KW-1185">Reference proteome</keyword>
<dbReference type="OrthoDB" id="3210158at2"/>
<proteinExistence type="predicted"/>